<sequence length="91" mass="9927">MWTITGYDSTTSGHSASAWTGETGTSYKNLTATVTFTATWKKEVPKTESFSGLIGSSVTPAVKDRYKGSCINNTTSCFSLLYIICVIRNKR</sequence>
<dbReference type="EMBL" id="CZBU01000001">
    <property type="protein sequence ID" value="CUQ74639.1"/>
    <property type="molecule type" value="Genomic_DNA"/>
</dbReference>
<reference evidence="1 2" key="1">
    <citation type="submission" date="2015-09" db="EMBL/GenBank/DDBJ databases">
        <authorList>
            <consortium name="Pathogen Informatics"/>
        </authorList>
    </citation>
    <scope>NUCLEOTIDE SEQUENCE [LARGE SCALE GENOMIC DNA]</scope>
    <source>
        <strain evidence="1 2">2789STDY5834875</strain>
    </source>
</reference>
<name>A0A174YPL7_9FIRM</name>
<dbReference type="AlphaFoldDB" id="A0A174YPL7"/>
<proteinExistence type="predicted"/>
<organism evidence="1 2">
    <name type="scientific">Lachnospira eligens</name>
    <dbReference type="NCBI Taxonomy" id="39485"/>
    <lineage>
        <taxon>Bacteria</taxon>
        <taxon>Bacillati</taxon>
        <taxon>Bacillota</taxon>
        <taxon>Clostridia</taxon>
        <taxon>Lachnospirales</taxon>
        <taxon>Lachnospiraceae</taxon>
        <taxon>Lachnospira</taxon>
    </lineage>
</organism>
<accession>A0A174YPL7</accession>
<evidence type="ECO:0000313" key="2">
    <source>
        <dbReference type="Proteomes" id="UP000095621"/>
    </source>
</evidence>
<gene>
    <name evidence="1" type="ORF">ERS852490_00037</name>
</gene>
<evidence type="ECO:0000313" key="1">
    <source>
        <dbReference type="EMBL" id="CUQ74639.1"/>
    </source>
</evidence>
<dbReference type="Proteomes" id="UP000095621">
    <property type="component" value="Unassembled WGS sequence"/>
</dbReference>
<dbReference type="RefSeq" id="WP_055213944.1">
    <property type="nucleotide sequence ID" value="NZ_CZBU01000001.1"/>
</dbReference>
<protein>
    <submittedName>
        <fullName evidence="1">Uncharacterized protein</fullName>
    </submittedName>
</protein>